<dbReference type="EMBL" id="ASGP02000002">
    <property type="protein sequence ID" value="KAH9522971.1"/>
    <property type="molecule type" value="Genomic_DNA"/>
</dbReference>
<reference evidence="1" key="2">
    <citation type="journal article" date="2022" name="Res Sq">
        <title>Comparative Genomics Reveals Insights into the Divergent Evolution of Astigmatic Mites and Household Pest Adaptations.</title>
        <authorList>
            <person name="Xiong Q."/>
            <person name="Wan A.T.-Y."/>
            <person name="Liu X.-Y."/>
            <person name="Fung C.S.-H."/>
            <person name="Xiao X."/>
            <person name="Malainual N."/>
            <person name="Hou J."/>
            <person name="Wang L."/>
            <person name="Wang M."/>
            <person name="Yang K."/>
            <person name="Cui Y."/>
            <person name="Leung E."/>
            <person name="Nong W."/>
            <person name="Shin S.-K."/>
            <person name="Au S."/>
            <person name="Jeong K.Y."/>
            <person name="Chew F.T."/>
            <person name="Hui J."/>
            <person name="Leung T.F."/>
            <person name="Tungtrongchitr A."/>
            <person name="Zhong N."/>
            <person name="Liu Z."/>
            <person name="Tsui S."/>
        </authorList>
    </citation>
    <scope>NUCLEOTIDE SEQUENCE</scope>
    <source>
        <strain evidence="1">Derf</strain>
        <tissue evidence="1">Whole organism</tissue>
    </source>
</reference>
<sequence>MIKKSNHLKPILVSDLSEINYCVIVLFFFFLFVVHGQTVGKHSLNCGNITNIKKPTIRNLTNLTIISSCPSSLVGNAVK</sequence>
<reference evidence="1" key="1">
    <citation type="submission" date="2013-05" db="EMBL/GenBank/DDBJ databases">
        <authorList>
            <person name="Yim A.K.Y."/>
            <person name="Chan T.F."/>
            <person name="Ji K.M."/>
            <person name="Liu X.Y."/>
            <person name="Zhou J.W."/>
            <person name="Li R.Q."/>
            <person name="Yang K.Y."/>
            <person name="Li J."/>
            <person name="Li M."/>
            <person name="Law P.T.W."/>
            <person name="Wu Y.L."/>
            <person name="Cai Z.L."/>
            <person name="Qin H."/>
            <person name="Bao Y."/>
            <person name="Leung R.K.K."/>
            <person name="Ng P.K.S."/>
            <person name="Zou J."/>
            <person name="Zhong X.J."/>
            <person name="Ran P.X."/>
            <person name="Zhong N.S."/>
            <person name="Liu Z.G."/>
            <person name="Tsui S.K.W."/>
        </authorList>
    </citation>
    <scope>NUCLEOTIDE SEQUENCE</scope>
    <source>
        <strain evidence="1">Derf</strain>
        <tissue evidence="1">Whole organism</tissue>
    </source>
</reference>
<evidence type="ECO:0000313" key="2">
    <source>
        <dbReference type="Proteomes" id="UP000790347"/>
    </source>
</evidence>
<proteinExistence type="predicted"/>
<dbReference type="AlphaFoldDB" id="A0A922L778"/>
<comment type="caution">
    <text evidence="1">The sequence shown here is derived from an EMBL/GenBank/DDBJ whole genome shotgun (WGS) entry which is preliminary data.</text>
</comment>
<organism evidence="1 2">
    <name type="scientific">Dermatophagoides farinae</name>
    <name type="common">American house dust mite</name>
    <dbReference type="NCBI Taxonomy" id="6954"/>
    <lineage>
        <taxon>Eukaryota</taxon>
        <taxon>Metazoa</taxon>
        <taxon>Ecdysozoa</taxon>
        <taxon>Arthropoda</taxon>
        <taxon>Chelicerata</taxon>
        <taxon>Arachnida</taxon>
        <taxon>Acari</taxon>
        <taxon>Acariformes</taxon>
        <taxon>Sarcoptiformes</taxon>
        <taxon>Astigmata</taxon>
        <taxon>Psoroptidia</taxon>
        <taxon>Analgoidea</taxon>
        <taxon>Pyroglyphidae</taxon>
        <taxon>Dermatophagoidinae</taxon>
        <taxon>Dermatophagoides</taxon>
    </lineage>
</organism>
<gene>
    <name evidence="1" type="ORF">DERF_006524</name>
</gene>
<evidence type="ECO:0000313" key="1">
    <source>
        <dbReference type="EMBL" id="KAH9522971.1"/>
    </source>
</evidence>
<name>A0A922L778_DERFA</name>
<accession>A0A922L778</accession>
<dbReference type="Proteomes" id="UP000790347">
    <property type="component" value="Unassembled WGS sequence"/>
</dbReference>
<protein>
    <submittedName>
        <fullName evidence="1">Uncharacterized protein</fullName>
    </submittedName>
</protein>
<keyword evidence="2" id="KW-1185">Reference proteome</keyword>